<dbReference type="EMBL" id="CP033464">
    <property type="protein sequence ID" value="QDX93597.1"/>
    <property type="molecule type" value="Genomic_DNA"/>
</dbReference>
<name>A0A518V9B2_BRELA</name>
<gene>
    <name evidence="2" type="ORF">EEL30_15605</name>
</gene>
<dbReference type="OrthoDB" id="2616985at2"/>
<reference evidence="2 3" key="1">
    <citation type="submission" date="2018-11" db="EMBL/GenBank/DDBJ databases">
        <title>Phylogenetic determinants of toxin gene distribution in genomes of Brevibacillus laterosporus.</title>
        <authorList>
            <person name="Glare T.R."/>
            <person name="Durrant A."/>
            <person name="Berry C."/>
            <person name="Palma L."/>
            <person name="Ormskirk M."/>
            <person name="Cox M.O."/>
        </authorList>
    </citation>
    <scope>NUCLEOTIDE SEQUENCE [LARGE SCALE GENOMIC DNA]</scope>
    <source>
        <strain evidence="2 3">1821L</strain>
    </source>
</reference>
<keyword evidence="3" id="KW-1185">Reference proteome</keyword>
<keyword evidence="1" id="KW-0175">Coiled coil</keyword>
<evidence type="ECO:0000313" key="3">
    <source>
        <dbReference type="Proteomes" id="UP000319432"/>
    </source>
</evidence>
<evidence type="ECO:0000256" key="1">
    <source>
        <dbReference type="SAM" id="Coils"/>
    </source>
</evidence>
<dbReference type="AlphaFoldDB" id="A0A518V9B2"/>
<evidence type="ECO:0000313" key="2">
    <source>
        <dbReference type="EMBL" id="QDX93597.1"/>
    </source>
</evidence>
<sequence>MTTLAQRLAGKRLCITDHAAEEATKDFGIERRRAASWVAENAKKAVYISHVMGADKKHSYFYGYRRACFIVRETGKKLTVVTVHPAKPRAAIRDKVDSLLSRELRKIETQERNLKRKITLIKAELSIEKAELNLRYLRARSESKKLAYKARIRAIDEYFTQLDADLLSVKHDKRGVAKSIVAYM</sequence>
<dbReference type="Proteomes" id="UP000319432">
    <property type="component" value="Chromosome"/>
</dbReference>
<protein>
    <submittedName>
        <fullName evidence="2">Uncharacterized protein</fullName>
    </submittedName>
</protein>
<proteinExistence type="predicted"/>
<organism evidence="2 3">
    <name type="scientific">Brevibacillus laterosporus</name>
    <name type="common">Bacillus laterosporus</name>
    <dbReference type="NCBI Taxonomy" id="1465"/>
    <lineage>
        <taxon>Bacteria</taxon>
        <taxon>Bacillati</taxon>
        <taxon>Bacillota</taxon>
        <taxon>Bacilli</taxon>
        <taxon>Bacillales</taxon>
        <taxon>Paenibacillaceae</taxon>
        <taxon>Brevibacillus</taxon>
    </lineage>
</organism>
<accession>A0A518V9B2</accession>
<feature type="coiled-coil region" evidence="1">
    <location>
        <begin position="104"/>
        <end position="142"/>
    </location>
</feature>